<evidence type="ECO:0000256" key="5">
    <source>
        <dbReference type="ARBA" id="ARBA00022741"/>
    </source>
</evidence>
<keyword evidence="10" id="KW-1185">Reference proteome</keyword>
<evidence type="ECO:0000256" key="8">
    <source>
        <dbReference type="ARBA" id="ARBA00023136"/>
    </source>
</evidence>
<dbReference type="PROSITE" id="PS50893">
    <property type="entry name" value="ABC_TRANSPORTER_2"/>
    <property type="match status" value="1"/>
</dbReference>
<keyword evidence="8" id="KW-0472">Membrane</keyword>
<dbReference type="PROSITE" id="PS50929">
    <property type="entry name" value="ABC_TM1F"/>
    <property type="match status" value="1"/>
</dbReference>
<evidence type="ECO:0000256" key="1">
    <source>
        <dbReference type="ARBA" id="ARBA00004651"/>
    </source>
</evidence>
<proteinExistence type="predicted"/>
<evidence type="ECO:0000313" key="9">
    <source>
        <dbReference type="EMBL" id="MBM6827016.1"/>
    </source>
</evidence>
<reference evidence="9" key="1">
    <citation type="submission" date="2020-08" db="EMBL/GenBank/DDBJ databases">
        <authorList>
            <person name="Cejkova D."/>
            <person name="Kubasova T."/>
            <person name="Jahodarova E."/>
            <person name="Rychlik I."/>
        </authorList>
    </citation>
    <scope>NUCLEOTIDE SEQUENCE</scope>
    <source>
        <strain evidence="9">An420c</strain>
    </source>
</reference>
<keyword evidence="5" id="KW-0547">Nucleotide-binding</keyword>
<dbReference type="Proteomes" id="UP000713880">
    <property type="component" value="Unassembled WGS sequence"/>
</dbReference>
<dbReference type="GO" id="GO:0005524">
    <property type="term" value="F:ATP binding"/>
    <property type="evidence" value="ECO:0007669"/>
    <property type="project" value="UniProtKB-KW"/>
</dbReference>
<dbReference type="InterPro" id="IPR017871">
    <property type="entry name" value="ABC_transporter-like_CS"/>
</dbReference>
<evidence type="ECO:0000256" key="4">
    <source>
        <dbReference type="ARBA" id="ARBA00022692"/>
    </source>
</evidence>
<dbReference type="GO" id="GO:0005886">
    <property type="term" value="C:plasma membrane"/>
    <property type="evidence" value="ECO:0007669"/>
    <property type="project" value="UniProtKB-SubCell"/>
</dbReference>
<evidence type="ECO:0000256" key="2">
    <source>
        <dbReference type="ARBA" id="ARBA00022448"/>
    </source>
</evidence>
<dbReference type="PANTHER" id="PTHR43394:SF1">
    <property type="entry name" value="ATP-BINDING CASSETTE SUB-FAMILY B MEMBER 10, MITOCHONDRIAL"/>
    <property type="match status" value="1"/>
</dbReference>
<protein>
    <submittedName>
        <fullName evidence="9">ABC transporter ATP-binding protein</fullName>
    </submittedName>
</protein>
<dbReference type="InterPro" id="IPR003593">
    <property type="entry name" value="AAA+_ATPase"/>
</dbReference>
<dbReference type="Pfam" id="PF00005">
    <property type="entry name" value="ABC_tran"/>
    <property type="match status" value="1"/>
</dbReference>
<accession>A0A939BJM9</accession>
<dbReference type="CDD" id="cd18548">
    <property type="entry name" value="ABC_6TM_Tm287_like"/>
    <property type="match status" value="1"/>
</dbReference>
<dbReference type="PROSITE" id="PS00211">
    <property type="entry name" value="ABC_TRANSPORTER_1"/>
    <property type="match status" value="1"/>
</dbReference>
<dbReference type="Pfam" id="PF00664">
    <property type="entry name" value="ABC_membrane"/>
    <property type="match status" value="1"/>
</dbReference>
<dbReference type="SMART" id="SM00382">
    <property type="entry name" value="AAA"/>
    <property type="match status" value="1"/>
</dbReference>
<dbReference type="InterPro" id="IPR003439">
    <property type="entry name" value="ABC_transporter-like_ATP-bd"/>
</dbReference>
<dbReference type="InterPro" id="IPR027417">
    <property type="entry name" value="P-loop_NTPase"/>
</dbReference>
<dbReference type="InterPro" id="IPR036640">
    <property type="entry name" value="ABC1_TM_sf"/>
</dbReference>
<gene>
    <name evidence="9" type="ORF">H6A13_07890</name>
</gene>
<dbReference type="SUPFAM" id="SSF90123">
    <property type="entry name" value="ABC transporter transmembrane region"/>
    <property type="match status" value="1"/>
</dbReference>
<dbReference type="InterPro" id="IPR011527">
    <property type="entry name" value="ABC1_TM_dom"/>
</dbReference>
<dbReference type="Gene3D" id="1.20.1560.10">
    <property type="entry name" value="ABC transporter type 1, transmembrane domain"/>
    <property type="match status" value="1"/>
</dbReference>
<comment type="caution">
    <text evidence="9">The sequence shown here is derived from an EMBL/GenBank/DDBJ whole genome shotgun (WGS) entry which is preliminary data.</text>
</comment>
<evidence type="ECO:0000313" key="10">
    <source>
        <dbReference type="Proteomes" id="UP000713880"/>
    </source>
</evidence>
<keyword evidence="2" id="KW-0813">Transport</keyword>
<keyword evidence="6 9" id="KW-0067">ATP-binding</keyword>
<dbReference type="GO" id="GO:0016887">
    <property type="term" value="F:ATP hydrolysis activity"/>
    <property type="evidence" value="ECO:0007669"/>
    <property type="project" value="InterPro"/>
</dbReference>
<reference evidence="9" key="2">
    <citation type="journal article" date="2021" name="Sci. Rep.">
        <title>The distribution of antibiotic resistance genes in chicken gut microbiota commensals.</title>
        <authorList>
            <person name="Juricova H."/>
            <person name="Matiasovicova J."/>
            <person name="Kubasova T."/>
            <person name="Cejkova D."/>
            <person name="Rychlik I."/>
        </authorList>
    </citation>
    <scope>NUCLEOTIDE SEQUENCE</scope>
    <source>
        <strain evidence="9">An420c</strain>
    </source>
</reference>
<dbReference type="RefSeq" id="WP_204909058.1">
    <property type="nucleotide sequence ID" value="NZ_JACJLV010000022.1"/>
</dbReference>
<keyword evidence="4" id="KW-0812">Transmembrane</keyword>
<dbReference type="InterPro" id="IPR039421">
    <property type="entry name" value="Type_1_exporter"/>
</dbReference>
<dbReference type="EMBL" id="JACJLV010000022">
    <property type="protein sequence ID" value="MBM6827016.1"/>
    <property type="molecule type" value="Genomic_DNA"/>
</dbReference>
<comment type="subcellular location">
    <subcellularLocation>
        <location evidence="1">Cell membrane</location>
        <topology evidence="1">Multi-pass membrane protein</topology>
    </subcellularLocation>
</comment>
<evidence type="ECO:0000256" key="3">
    <source>
        <dbReference type="ARBA" id="ARBA00022475"/>
    </source>
</evidence>
<dbReference type="FunFam" id="3.40.50.300:FF:000221">
    <property type="entry name" value="Multidrug ABC transporter ATP-binding protein"/>
    <property type="match status" value="1"/>
</dbReference>
<dbReference type="AlphaFoldDB" id="A0A939BJM9"/>
<evidence type="ECO:0000256" key="7">
    <source>
        <dbReference type="ARBA" id="ARBA00022989"/>
    </source>
</evidence>
<keyword evidence="3" id="KW-1003">Cell membrane</keyword>
<dbReference type="GO" id="GO:0015421">
    <property type="term" value="F:ABC-type oligopeptide transporter activity"/>
    <property type="evidence" value="ECO:0007669"/>
    <property type="project" value="TreeGrafter"/>
</dbReference>
<dbReference type="Gene3D" id="3.40.50.300">
    <property type="entry name" value="P-loop containing nucleotide triphosphate hydrolases"/>
    <property type="match status" value="1"/>
</dbReference>
<sequence>MNRKLLQSVREYKKQAFLAPVLVVLEVLLEVLIPLLMANIIDVGIMNGDMNYIIKVGLLLVVMAMVSLFFGAKAGQVAAVAGAGYAKNLRHDIFYKIQDFSFGNIDHFSTSSLVTRLTTDITNVQMAFMFSIRMLARAPIMVVLSWIMTATISMKIACLMLVTIPILGGVLIFIAKKAHPHFIQVFDEYDVLNNTVQENVNAARVVKAYVREDHENEKFHKISQKVFDLFTRAEMIVAWNSPVMNFVMYTVVLLIVLIGGEDIVFGTMQTGELTSIMVYAMQILMSLMMVSFVFVMIMIAEASSDRIREVLEEVPEMEDAPDALTEVANGDIDFEHVDFSYAGEDGNLSLKDVSLHIKSGQVVGVIGGTGSAKSTLVQLIPRLYDVTRGCVKVGGQDVRKYNLEKLRDQVSMVLQKNVLFTGSIYENIRWGDENASNEEVQRVCKLAQADGFINEFPLKYNTMIVEGGNNVSGGQKQRLCIARALLKKPKILILDDSTSAVDTRTDALIRKAFREEIPDTTKIIIAQRISSVEDADMIIVMENGQINGVGTSEELLKTNAIYREVYESQVKGGEDHE</sequence>
<dbReference type="PANTHER" id="PTHR43394">
    <property type="entry name" value="ATP-DEPENDENT PERMEASE MDL1, MITOCHONDRIAL"/>
    <property type="match status" value="1"/>
</dbReference>
<keyword evidence="7" id="KW-1133">Transmembrane helix</keyword>
<evidence type="ECO:0000256" key="6">
    <source>
        <dbReference type="ARBA" id="ARBA00022840"/>
    </source>
</evidence>
<dbReference type="SUPFAM" id="SSF52540">
    <property type="entry name" value="P-loop containing nucleoside triphosphate hydrolases"/>
    <property type="match status" value="1"/>
</dbReference>
<organism evidence="9 10">
    <name type="scientific">Mordavella massiliensis</name>
    <dbReference type="NCBI Taxonomy" id="1871024"/>
    <lineage>
        <taxon>Bacteria</taxon>
        <taxon>Bacillati</taxon>
        <taxon>Bacillota</taxon>
        <taxon>Clostridia</taxon>
        <taxon>Eubacteriales</taxon>
        <taxon>Clostridiaceae</taxon>
        <taxon>Mordavella</taxon>
    </lineage>
</organism>
<name>A0A939BJM9_9CLOT</name>